<evidence type="ECO:0000313" key="1">
    <source>
        <dbReference type="EMBL" id="KAG5191815.1"/>
    </source>
</evidence>
<keyword evidence="2" id="KW-1185">Reference proteome</keyword>
<accession>A0A836CMA7</accession>
<dbReference type="AlphaFoldDB" id="A0A836CMA7"/>
<gene>
    <name evidence="1" type="ORF">JKP88DRAFT_284869</name>
</gene>
<protein>
    <submittedName>
        <fullName evidence="1">Uncharacterized protein</fullName>
    </submittedName>
</protein>
<comment type="caution">
    <text evidence="1">The sequence shown here is derived from an EMBL/GenBank/DDBJ whole genome shotgun (WGS) entry which is preliminary data.</text>
</comment>
<dbReference type="Proteomes" id="UP000664859">
    <property type="component" value="Unassembled WGS sequence"/>
</dbReference>
<name>A0A836CMA7_9STRA</name>
<sequence length="724" mass="79364">MKTILRRWAAKEIPARIHVRADSSEEVAGVEDVLWALYHDNTLPDNTIFFRCLAALKAADELGAARVLTAAQEWLGTYKFSNRSAADALYALPKGLLDCVPEPVKAGAQQELLEGLRDLEVTLTGVGTSKRMLDLPEEVFAALLSDDTTLVAHESTIAYTAMFYADKTLQAEHVPDWLAHCWTATVMAMAAACRESTDTADEVSDEGDEQLLAAVGNISTWRSIRNRTISLHAHLRLDGSVGALATRAMREKRSITILTSDRIAYAGCEWHLRLQAAVTDAGLSTAVHIVHTAYKHLCTQVTTPYVIRFCVISCAAPPRADAGPAIRRTLKSAGCHPPGERDFFGVTMSAWDASKLSSSYMEAKLRRWADKGLPARIHVCADSNEEVGGVEDVLWAVYHGNQLSDGMTAVRFIAALKAADELGAPQVLTAAQEWLIRHKIADRHAASSLYALPSGLLDRIPRIKLEARHVLLEGLHDLEVTLPDDEARERMLDLPEEVFTALLSDKASYSRAGTLVAQESTVVYAAMMYADKTLQMGHVPDSLAHCVMLRRLSPAYAAAVASAFPQWSRRVLLMAAACHERAELRLDEGTAKLAARALRKKQNVTISTTEPVAHAGYEWRLRLQAAVTYEKLSIAVYIVHTAYKDLCAQVRAPYVRRSCVISCDAPPRADAGLAIHSMVTSAGFRALVDSNFFGVKMSAWDASKLRRWADEDGEIAIKAEVTVQ</sequence>
<evidence type="ECO:0000313" key="2">
    <source>
        <dbReference type="Proteomes" id="UP000664859"/>
    </source>
</evidence>
<organism evidence="1 2">
    <name type="scientific">Tribonema minus</name>
    <dbReference type="NCBI Taxonomy" id="303371"/>
    <lineage>
        <taxon>Eukaryota</taxon>
        <taxon>Sar</taxon>
        <taxon>Stramenopiles</taxon>
        <taxon>Ochrophyta</taxon>
        <taxon>PX clade</taxon>
        <taxon>Xanthophyceae</taxon>
        <taxon>Tribonematales</taxon>
        <taxon>Tribonemataceae</taxon>
        <taxon>Tribonema</taxon>
    </lineage>
</organism>
<proteinExistence type="predicted"/>
<reference evidence="1" key="1">
    <citation type="submission" date="2021-02" db="EMBL/GenBank/DDBJ databases">
        <title>First Annotated Genome of the Yellow-green Alga Tribonema minus.</title>
        <authorList>
            <person name="Mahan K.M."/>
        </authorList>
    </citation>
    <scope>NUCLEOTIDE SEQUENCE</scope>
    <source>
        <strain evidence="1">UTEX B ZZ1240</strain>
    </source>
</reference>
<dbReference type="EMBL" id="JAFCMP010000014">
    <property type="protein sequence ID" value="KAG5191815.1"/>
    <property type="molecule type" value="Genomic_DNA"/>
</dbReference>